<comment type="caution">
    <text evidence="2">Lacks conserved residue(s) required for the propagation of feature annotation.</text>
</comment>
<dbReference type="Gene3D" id="2.60.120.200">
    <property type="match status" value="7"/>
</dbReference>
<keyword evidence="4" id="KW-0812">Transmembrane</keyword>
<evidence type="ECO:0000256" key="4">
    <source>
        <dbReference type="SAM" id="Phobius"/>
    </source>
</evidence>
<dbReference type="Pfam" id="PF02210">
    <property type="entry name" value="Laminin_G_2"/>
    <property type="match status" value="6"/>
</dbReference>
<proteinExistence type="predicted"/>
<dbReference type="PROSITE" id="PS50025">
    <property type="entry name" value="LAM_G_DOMAIN"/>
    <property type="match status" value="6"/>
</dbReference>
<feature type="domain" description="Laminin G" evidence="6">
    <location>
        <begin position="457"/>
        <end position="639"/>
    </location>
</feature>
<feature type="domain" description="Laminin G" evidence="6">
    <location>
        <begin position="682"/>
        <end position="882"/>
    </location>
</feature>
<dbReference type="InterPro" id="IPR013320">
    <property type="entry name" value="ConA-like_dom_sf"/>
</dbReference>
<feature type="domain" description="Laminin G" evidence="6">
    <location>
        <begin position="24"/>
        <end position="208"/>
    </location>
</feature>
<keyword evidence="5" id="KW-0732">Signal</keyword>
<keyword evidence="4" id="KW-0472">Membrane</keyword>
<dbReference type="GO" id="GO:0005509">
    <property type="term" value="F:calcium ion binding"/>
    <property type="evidence" value="ECO:0007669"/>
    <property type="project" value="InterPro"/>
</dbReference>
<feature type="region of interest" description="Disordered" evidence="3">
    <location>
        <begin position="1458"/>
        <end position="1505"/>
    </location>
</feature>
<accession>A0A6A4UXF0</accession>
<dbReference type="GO" id="GO:0016020">
    <property type="term" value="C:membrane"/>
    <property type="evidence" value="ECO:0007669"/>
    <property type="project" value="UniProtKB-SubCell"/>
</dbReference>
<keyword evidence="2" id="KW-0245">EGF-like domain</keyword>
<reference evidence="8 9" key="1">
    <citation type="submission" date="2019-07" db="EMBL/GenBank/DDBJ databases">
        <title>Draft genome assembly of a fouling barnacle, Amphibalanus amphitrite (Darwin, 1854): The first reference genome for Thecostraca.</title>
        <authorList>
            <person name="Kim W."/>
        </authorList>
    </citation>
    <scope>NUCLEOTIDE SEQUENCE [LARGE SCALE GENOMIC DNA]</scope>
    <source>
        <strain evidence="8">SNU_AA5</strain>
        <tissue evidence="8">Soma without cirri and trophi</tissue>
    </source>
</reference>
<dbReference type="InterPro" id="IPR001791">
    <property type="entry name" value="Laminin_G"/>
</dbReference>
<dbReference type="GO" id="GO:0048513">
    <property type="term" value="P:animal organ development"/>
    <property type="evidence" value="ECO:0007669"/>
    <property type="project" value="UniProtKB-ARBA"/>
</dbReference>
<dbReference type="InterPro" id="IPR001881">
    <property type="entry name" value="EGF-like_Ca-bd_dom"/>
</dbReference>
<dbReference type="InterPro" id="IPR000152">
    <property type="entry name" value="EGF-type_Asp/Asn_hydroxyl_site"/>
</dbReference>
<gene>
    <name evidence="8" type="primary">NRXN1_0</name>
    <name evidence="8" type="ORF">FJT64_014269</name>
</gene>
<comment type="caution">
    <text evidence="8">The sequence shown here is derived from an EMBL/GenBank/DDBJ whole genome shotgun (WGS) entry which is preliminary data.</text>
</comment>
<evidence type="ECO:0000259" key="7">
    <source>
        <dbReference type="PROSITE" id="PS50026"/>
    </source>
</evidence>
<dbReference type="Proteomes" id="UP000440578">
    <property type="component" value="Unassembled WGS sequence"/>
</dbReference>
<feature type="domain" description="EGF-like" evidence="7">
    <location>
        <begin position="204"/>
        <end position="242"/>
    </location>
</feature>
<evidence type="ECO:0000256" key="5">
    <source>
        <dbReference type="SAM" id="SignalP"/>
    </source>
</evidence>
<dbReference type="InterPro" id="IPR050372">
    <property type="entry name" value="Neurexin-related_CASP"/>
</dbReference>
<evidence type="ECO:0000256" key="1">
    <source>
        <dbReference type="ARBA" id="ARBA00023157"/>
    </source>
</evidence>
<feature type="domain" description="EGF-like" evidence="7">
    <location>
        <begin position="642"/>
        <end position="679"/>
    </location>
</feature>
<keyword evidence="4" id="KW-1133">Transmembrane helix</keyword>
<keyword evidence="1" id="KW-1015">Disulfide bond</keyword>
<dbReference type="CDD" id="cd00110">
    <property type="entry name" value="LamG"/>
    <property type="match status" value="6"/>
</dbReference>
<evidence type="ECO:0000313" key="8">
    <source>
        <dbReference type="EMBL" id="KAF0287286.1"/>
    </source>
</evidence>
<keyword evidence="9" id="KW-1185">Reference proteome</keyword>
<dbReference type="PANTHER" id="PTHR15036">
    <property type="entry name" value="PIKACHURIN-LIKE PROTEIN"/>
    <property type="match status" value="1"/>
</dbReference>
<dbReference type="SMART" id="SM00181">
    <property type="entry name" value="EGF"/>
    <property type="match status" value="3"/>
</dbReference>
<dbReference type="EMBL" id="VIIS01002202">
    <property type="protein sequence ID" value="KAF0287286.1"/>
    <property type="molecule type" value="Genomic_DNA"/>
</dbReference>
<feature type="region of interest" description="Disordered" evidence="3">
    <location>
        <begin position="1358"/>
        <end position="1408"/>
    </location>
</feature>
<evidence type="ECO:0000313" key="9">
    <source>
        <dbReference type="Proteomes" id="UP000440578"/>
    </source>
</evidence>
<dbReference type="PANTHER" id="PTHR15036:SF89">
    <property type="entry name" value="NEUREXIN 1, ISOFORM F"/>
    <property type="match status" value="1"/>
</dbReference>
<feature type="chain" id="PRO_5025642412" evidence="5">
    <location>
        <begin position="23"/>
        <end position="1505"/>
    </location>
</feature>
<dbReference type="PROSITE" id="PS50026">
    <property type="entry name" value="EGF_3"/>
    <property type="match status" value="3"/>
</dbReference>
<organism evidence="8 9">
    <name type="scientific">Amphibalanus amphitrite</name>
    <name type="common">Striped barnacle</name>
    <name type="synonym">Balanus amphitrite</name>
    <dbReference type="NCBI Taxonomy" id="1232801"/>
    <lineage>
        <taxon>Eukaryota</taxon>
        <taxon>Metazoa</taxon>
        <taxon>Ecdysozoa</taxon>
        <taxon>Arthropoda</taxon>
        <taxon>Crustacea</taxon>
        <taxon>Multicrustacea</taxon>
        <taxon>Cirripedia</taxon>
        <taxon>Thoracica</taxon>
        <taxon>Thoracicalcarea</taxon>
        <taxon>Balanomorpha</taxon>
        <taxon>Balanoidea</taxon>
        <taxon>Balanidae</taxon>
        <taxon>Amphibalaninae</taxon>
        <taxon>Amphibalanus</taxon>
    </lineage>
</organism>
<feature type="transmembrane region" description="Helical" evidence="4">
    <location>
        <begin position="1416"/>
        <end position="1439"/>
    </location>
</feature>
<dbReference type="PROSITE" id="PS00010">
    <property type="entry name" value="ASX_HYDROXYL"/>
    <property type="match status" value="1"/>
</dbReference>
<feature type="domain" description="Laminin G" evidence="6">
    <location>
        <begin position="1114"/>
        <end position="1286"/>
    </location>
</feature>
<dbReference type="InterPro" id="IPR000742">
    <property type="entry name" value="EGF"/>
</dbReference>
<feature type="domain" description="Laminin G" evidence="6">
    <location>
        <begin position="893"/>
        <end position="1070"/>
    </location>
</feature>
<dbReference type="SMART" id="SM00282">
    <property type="entry name" value="LamG"/>
    <property type="match status" value="6"/>
</dbReference>
<feature type="signal peptide" evidence="5">
    <location>
        <begin position="1"/>
        <end position="22"/>
    </location>
</feature>
<feature type="domain" description="EGF-like" evidence="7">
    <location>
        <begin position="1073"/>
        <end position="1110"/>
    </location>
</feature>
<protein>
    <submittedName>
        <fullName evidence="8">Neurexin-1</fullName>
    </submittedName>
</protein>
<feature type="domain" description="Laminin G" evidence="6">
    <location>
        <begin position="247"/>
        <end position="433"/>
    </location>
</feature>
<dbReference type="Gene3D" id="2.10.25.10">
    <property type="entry name" value="Laminin"/>
    <property type="match status" value="3"/>
</dbReference>
<sequence>MAAGVLAGPLLAALVGLQLGLGLGIVLDGAEHSFAQYPRWQPGLNGSLQFEFRTTQPNGLLLYTDDGGWVDFFEVKLVEGSLRLRYNLGSGSEILGLGRGLNDGRWHRVTVARHHARTTLTVDHISEHRLSRGDQFTFDVAAANQSHVYVGGVPQSVRVSQLALPSARFEPRLAGEVRNLVYSGEDGVERRQDMKHSKGVRWNGVDTCAQHDPCQHGGICISTDTGAACECRNLDFRGVFCEKEKPPSEATFRGAEYMTYDLTNTGGGAIASTSDNLSMFFKTAQPNGLLFYTGDGDDYMTLSLMDGGISLAVSLGSGALRSKVRPVGVSFHDDQWHKVTVNRMAKEVSINVDGVYTERGTTSGPFTYLTSSRLFVAGSNDTSSLPGSQARHNFVGCLRKVEYRADSLHLDLIELSRTGNPLIAVQGRVEYMCQSIEAADPVSFASRGSYLEDSRTVPISLLTPEANLVLPTWRATQTGSIALKIRTNEEDGLILFNRGDPNMDDMFALELLAGHVWLHVDLGSGSVRVRATKRRVDDGLWHQISVSRDGRKGRVTVDDTSSDFVTPGTHNRLDLDGTLYVGGLGADYDRVPVPAQVWSGTRRIGYVGCMRDLVINGSVIGLATYARRQDSRGSILTECHSGPPSCDSQPCMNGAPCSNGWNRFMCDCTFTSFTGKTCTEEATTVSFDGTQHMIVPLQREQHTEADDITLRFKTLRPSGLLFATTAGNSDRVELALRSHAVLTGPWFSSGLLFATTAGNSDRVELALSGGRIRLSLRIEDTYKQFHEGQSLNDNQWHRVMVKRRNRDIQIFIDNEQPRNEALEPGVSRLRTKFLYIGAVSPSSTGAFGAPNLVGQLQHFYLNGQPVLALVRQGRLNDTQGGARFGRRQPALRRPVTFQSRYSYVALRQLRAHTTVDIHFQFRTREPTGLLLYNGGSGQDFIAVELVDGRLYYVFNLGDGAVSVTDNNQFSALNDYSWHSVAIGRPNSRTHTLMVDDHTSTVTSIGLNENLNLKGRLYIGGVPTEMYSQLPPEIQSHFGYKGCLASLTLGGETPDLVRHPIIPSTSVVAGCVGPDSFCSPDSCKNGGICKQEWNSFTCDCTLTSFVGLRCTEESVSYEFGPGGGQIEYQYERNRRPDRRSDLIAVGFSTTKPDGTLLRIDSDTHTDYLEIKLIESNVYMVYDVGSETLSISDLGARADDGQYHVVRVTRNGPNSTLQLDHRPVQTKFPRGHQHDVFHAPSVVTVGGGHSARSDNFEGLISGVVVNGHRVLEKAAENSRDVRLAGELSIRALPSRIKDAYFRHSEMQAVAGAAGPSPGINDDLIYSGAGSGCGETDDQECSAVYKSDMDANDDLVTPVYIRPPTRDRPPPPAKPCDDEDCLNGSGHPPDEMDGGRGRVRGGHGQWRAPNRPAEEPGEYVAMVIGIIAGALIVVIICILIVLKVQGRNERRFKADESKAYLAGGGRAGSPQPPLLAAGGQTELSGAPGALLPRPPRPKKTKDVKEWYV</sequence>
<dbReference type="OrthoDB" id="6275838at2759"/>
<dbReference type="SUPFAM" id="SSF49899">
    <property type="entry name" value="Concanavalin A-like lectins/glucanases"/>
    <property type="match status" value="6"/>
</dbReference>
<name>A0A6A4UXF0_AMPAM</name>
<evidence type="ECO:0000256" key="3">
    <source>
        <dbReference type="SAM" id="MobiDB-lite"/>
    </source>
</evidence>
<dbReference type="CDD" id="cd00054">
    <property type="entry name" value="EGF_CA"/>
    <property type="match status" value="3"/>
</dbReference>
<evidence type="ECO:0000259" key="6">
    <source>
        <dbReference type="PROSITE" id="PS50025"/>
    </source>
</evidence>
<dbReference type="SMART" id="SM00179">
    <property type="entry name" value="EGF_CA"/>
    <property type="match status" value="3"/>
</dbReference>
<evidence type="ECO:0000256" key="2">
    <source>
        <dbReference type="PROSITE-ProRule" id="PRU00076"/>
    </source>
</evidence>